<dbReference type="PRINTS" id="PR00984">
    <property type="entry name" value="TRNASYNTHILE"/>
</dbReference>
<evidence type="ECO:0000256" key="8">
    <source>
        <dbReference type="ARBA" id="ARBA00025217"/>
    </source>
</evidence>
<dbReference type="Pfam" id="PF06827">
    <property type="entry name" value="zf-FPG_IleRS"/>
    <property type="match status" value="1"/>
</dbReference>
<dbReference type="GO" id="GO:0005524">
    <property type="term" value="F:ATP binding"/>
    <property type="evidence" value="ECO:0007669"/>
    <property type="project" value="UniProtKB-UniRule"/>
</dbReference>
<evidence type="ECO:0000256" key="3">
    <source>
        <dbReference type="ARBA" id="ARBA00022598"/>
    </source>
</evidence>
<keyword evidence="2 10" id="KW-0963">Cytoplasm</keyword>
<evidence type="ECO:0000259" key="11">
    <source>
        <dbReference type="Pfam" id="PF00133"/>
    </source>
</evidence>
<dbReference type="InterPro" id="IPR009008">
    <property type="entry name" value="Val/Leu/Ile-tRNA-synth_edit"/>
</dbReference>
<dbReference type="Pfam" id="PF08264">
    <property type="entry name" value="Anticodon_1"/>
    <property type="match status" value="1"/>
</dbReference>
<protein>
    <recommendedName>
        <fullName evidence="10">Isoleucine--tRNA ligase</fullName>
        <ecNumber evidence="10">6.1.1.5</ecNumber>
    </recommendedName>
    <alternativeName>
        <fullName evidence="10">Isoleucyl-tRNA synthetase</fullName>
        <shortName evidence="10">IleRS</shortName>
    </alternativeName>
</protein>
<feature type="short sequence motif" description="'HIGH' region" evidence="10">
    <location>
        <begin position="59"/>
        <end position="69"/>
    </location>
</feature>
<comment type="domain">
    <text evidence="10">IleRS has two distinct active sites: one for aminoacylation and one for editing. The misactivated valine is translocated from the active site to the editing site, which sterically excludes the correctly activated isoleucine. The single editing site contains two valyl binding pockets, one specific for each substrate (Val-AMP or Val-tRNA(Ile)).</text>
</comment>
<keyword evidence="4 10" id="KW-0547">Nucleotide-binding</keyword>
<proteinExistence type="inferred from homology"/>
<dbReference type="PATRIC" id="fig|79604.3.peg.1273"/>
<evidence type="ECO:0000256" key="1">
    <source>
        <dbReference type="ARBA" id="ARBA00006887"/>
    </source>
</evidence>
<evidence type="ECO:0000313" key="14">
    <source>
        <dbReference type="EMBL" id="SEO76655.1"/>
    </source>
</evidence>
<feature type="binding site" evidence="10">
    <location>
        <position position="941"/>
    </location>
    <ligand>
        <name>Zn(2+)</name>
        <dbReference type="ChEBI" id="CHEBI:29105"/>
    </ligand>
</feature>
<dbReference type="InterPro" id="IPR002301">
    <property type="entry name" value="Ile-tRNA-ligase"/>
</dbReference>
<dbReference type="EMBL" id="FOEC01000006">
    <property type="protein sequence ID" value="SEO76655.1"/>
    <property type="molecule type" value="Genomic_DNA"/>
</dbReference>
<dbReference type="GO" id="GO:0006428">
    <property type="term" value="P:isoleucyl-tRNA aminoacylation"/>
    <property type="evidence" value="ECO:0007669"/>
    <property type="project" value="UniProtKB-UniRule"/>
</dbReference>
<feature type="domain" description="Methionyl/Valyl/Leucyl/Isoleucyl-tRNA synthetase anticodon-binding" evidence="13">
    <location>
        <begin position="704"/>
        <end position="869"/>
    </location>
</feature>
<evidence type="ECO:0000256" key="4">
    <source>
        <dbReference type="ARBA" id="ARBA00022741"/>
    </source>
</evidence>
<organism evidence="14 15">
    <name type="scientific">Denitrobacterium detoxificans</name>
    <dbReference type="NCBI Taxonomy" id="79604"/>
    <lineage>
        <taxon>Bacteria</taxon>
        <taxon>Bacillati</taxon>
        <taxon>Actinomycetota</taxon>
        <taxon>Coriobacteriia</taxon>
        <taxon>Eggerthellales</taxon>
        <taxon>Eggerthellaceae</taxon>
        <taxon>Denitrobacterium</taxon>
    </lineage>
</organism>
<comment type="cofactor">
    <cofactor evidence="10">
        <name>Zn(2+)</name>
        <dbReference type="ChEBI" id="CHEBI:29105"/>
    </cofactor>
    <text evidence="10">Binds 1 zinc ion per subunit.</text>
</comment>
<dbReference type="GO" id="GO:0004822">
    <property type="term" value="F:isoleucine-tRNA ligase activity"/>
    <property type="evidence" value="ECO:0007669"/>
    <property type="project" value="UniProtKB-UniRule"/>
</dbReference>
<dbReference type="InterPro" id="IPR001412">
    <property type="entry name" value="aa-tRNA-synth_I_CS"/>
</dbReference>
<dbReference type="InterPro" id="IPR033708">
    <property type="entry name" value="Anticodon_Ile_BEm"/>
</dbReference>
<feature type="domain" description="Aminoacyl-tRNA synthetase class Ia" evidence="11">
    <location>
        <begin position="29"/>
        <end position="659"/>
    </location>
</feature>
<dbReference type="InterPro" id="IPR010663">
    <property type="entry name" value="Znf_FPG/IleRS"/>
</dbReference>
<keyword evidence="15" id="KW-1185">Reference proteome</keyword>
<dbReference type="PANTHER" id="PTHR42765">
    <property type="entry name" value="SOLEUCYL-TRNA SYNTHETASE"/>
    <property type="match status" value="1"/>
</dbReference>
<dbReference type="InterPro" id="IPR002300">
    <property type="entry name" value="aa-tRNA-synth_Ia"/>
</dbReference>
<dbReference type="Gene3D" id="1.10.730.20">
    <property type="match status" value="1"/>
</dbReference>
<dbReference type="Gene3D" id="3.90.740.10">
    <property type="entry name" value="Valyl/Leucyl/Isoleucyl-tRNA synthetase, editing domain"/>
    <property type="match status" value="1"/>
</dbReference>
<feature type="domain" description="Zinc finger FPG/IleRS-type" evidence="12">
    <location>
        <begin position="917"/>
        <end position="941"/>
    </location>
</feature>
<evidence type="ECO:0000256" key="10">
    <source>
        <dbReference type="HAMAP-Rule" id="MF_02002"/>
    </source>
</evidence>
<gene>
    <name evidence="10" type="primary">ileS</name>
    <name evidence="14" type="ORF">SAMN02910314_01125</name>
</gene>
<dbReference type="PROSITE" id="PS00178">
    <property type="entry name" value="AA_TRNA_LIGASE_I"/>
    <property type="match status" value="1"/>
</dbReference>
<feature type="binding site" evidence="10">
    <location>
        <position position="922"/>
    </location>
    <ligand>
        <name>Zn(2+)</name>
        <dbReference type="ChEBI" id="CHEBI:29105"/>
    </ligand>
</feature>
<comment type="subunit">
    <text evidence="10">Monomer.</text>
</comment>
<dbReference type="Pfam" id="PF00133">
    <property type="entry name" value="tRNA-synt_1"/>
    <property type="match status" value="1"/>
</dbReference>
<keyword evidence="6 10" id="KW-0648">Protein biosynthesis</keyword>
<feature type="binding site" evidence="10">
    <location>
        <position position="623"/>
    </location>
    <ligand>
        <name>ATP</name>
        <dbReference type="ChEBI" id="CHEBI:30616"/>
    </ligand>
</feature>
<feature type="binding site" evidence="10">
    <location>
        <position position="579"/>
    </location>
    <ligand>
        <name>L-isoleucyl-5'-AMP</name>
        <dbReference type="ChEBI" id="CHEBI:178002"/>
    </ligand>
</feature>
<dbReference type="SUPFAM" id="SSF47323">
    <property type="entry name" value="Anticodon-binding domain of a subclass of class I aminoacyl-tRNA synthetases"/>
    <property type="match status" value="1"/>
</dbReference>
<feature type="binding site" evidence="10">
    <location>
        <position position="938"/>
    </location>
    <ligand>
        <name>Zn(2+)</name>
        <dbReference type="ChEBI" id="CHEBI:29105"/>
    </ligand>
</feature>
<evidence type="ECO:0000256" key="5">
    <source>
        <dbReference type="ARBA" id="ARBA00022840"/>
    </source>
</evidence>
<comment type="similarity">
    <text evidence="1 10">Belongs to the class-I aminoacyl-tRNA synthetase family. IleS type 1 subfamily.</text>
</comment>
<dbReference type="OrthoDB" id="9810365at2"/>
<evidence type="ECO:0000256" key="9">
    <source>
        <dbReference type="ARBA" id="ARBA00048359"/>
    </source>
</evidence>
<dbReference type="KEGG" id="ddt:AAY81_06300"/>
<reference evidence="15" key="1">
    <citation type="submission" date="2016-10" db="EMBL/GenBank/DDBJ databases">
        <authorList>
            <person name="Varghese N."/>
        </authorList>
    </citation>
    <scope>NUCLEOTIDE SEQUENCE [LARGE SCALE GENOMIC DNA]</scope>
    <source>
        <strain evidence="15">DSM 21843</strain>
    </source>
</reference>
<dbReference type="InterPro" id="IPR013155">
    <property type="entry name" value="M/V/L/I-tRNA-synth_anticd-bd"/>
</dbReference>
<dbReference type="PANTHER" id="PTHR42765:SF1">
    <property type="entry name" value="ISOLEUCINE--TRNA LIGASE, MITOCHONDRIAL"/>
    <property type="match status" value="1"/>
</dbReference>
<dbReference type="Proteomes" id="UP000182975">
    <property type="component" value="Unassembled WGS sequence"/>
</dbReference>
<keyword evidence="3 10" id="KW-0436">Ligase</keyword>
<feature type="binding site" evidence="10">
    <location>
        <position position="919"/>
    </location>
    <ligand>
        <name>Zn(2+)</name>
        <dbReference type="ChEBI" id="CHEBI:29105"/>
    </ligand>
</feature>
<comment type="subcellular location">
    <subcellularLocation>
        <location evidence="10">Cytoplasm</location>
    </subcellularLocation>
</comment>
<dbReference type="STRING" id="79604.AAY81_06300"/>
<feature type="short sequence motif" description="'KMSKS' region" evidence="10">
    <location>
        <begin position="620"/>
        <end position="624"/>
    </location>
</feature>
<dbReference type="GO" id="GO:0005829">
    <property type="term" value="C:cytosol"/>
    <property type="evidence" value="ECO:0007669"/>
    <property type="project" value="TreeGrafter"/>
</dbReference>
<dbReference type="HAMAP" id="MF_02002">
    <property type="entry name" value="Ile_tRNA_synth_type1"/>
    <property type="match status" value="1"/>
</dbReference>
<evidence type="ECO:0000259" key="13">
    <source>
        <dbReference type="Pfam" id="PF08264"/>
    </source>
</evidence>
<dbReference type="Gene3D" id="1.10.10.830">
    <property type="entry name" value="Ile-tRNA synthetase CP2 domain-like"/>
    <property type="match status" value="1"/>
</dbReference>
<dbReference type="InterPro" id="IPR009080">
    <property type="entry name" value="tRNAsynth_Ia_anticodon-bd"/>
</dbReference>
<dbReference type="SUPFAM" id="SSF52374">
    <property type="entry name" value="Nucleotidylyl transferase"/>
    <property type="match status" value="1"/>
</dbReference>
<keyword evidence="10" id="KW-0862">Zinc</keyword>
<dbReference type="RefSeq" id="WP_066662787.1">
    <property type="nucleotide sequence ID" value="NZ_CP011402.1"/>
</dbReference>
<dbReference type="InterPro" id="IPR023585">
    <property type="entry name" value="Ile-tRNA-ligase_type1"/>
</dbReference>
<dbReference type="InterPro" id="IPR014729">
    <property type="entry name" value="Rossmann-like_a/b/a_fold"/>
</dbReference>
<evidence type="ECO:0000256" key="2">
    <source>
        <dbReference type="ARBA" id="ARBA00022490"/>
    </source>
</evidence>
<sequence length="953" mass="107063">MANAYKQTMILPKTDFAMRGNLPQNEPSRLQWWNDIDIYHKVLEKNKDGQPFVLHDGPPYANGPIHIGHAFNKILKDFVNKTNAQRGYFTPYIPGWDTHGQPIEHEVEKKIGTQKMNELPQSVIRKMCREWAEKFVDVQRDGFKRLGVNADWDHPYLTFQPTYESANVEVFKKMYLDGAVYRGRKPIHWCSHCHTALAEAEIEYGDEVSPAIFVRFELTTTPAGLEAYEGSVDVAIWTTTPWTLPADVIVILHPKAEYVAVMHDGRPTIFARELAAKCCEKFGWECNLVEVDGEVWHATGEQLAGNKYKQPIFGDAGEEGTFIHADYVTLEDGTGIVHGAPGHGVDDYKAGMKFGIPVVMPVDDDGRFYTGEGMGTGGPFSGMDVNDANPKIIEWLRERGTLILHEDINHSYPHCWRCHEPVIFRATDQWFVSMDETGLREKALDQIHNHVRFVPEWGVNRIGAMVEDRPDWCISRQRNWGVPIPVFKCAHCGEVVATEETFDAVIDLFNTEGADAWFTKQPSEYLPEGTCCSACGGTDLVPEKDILDVWWESGVSNVGVLQHRAEADGLKWPADMYLEGSDQHRGWFQSSLLCGVGAFGTSPYKSVVCCGFTVDENGEKMSKSKGNGIDPNEVCNKFGADVLRLWVASTDYSVDVSISDNILKRVSDAYRRFRNTFRFLLGSLPDFDDQVNCVASFDELTPIDQWAMVRLEQLLNDVDAAFNAYQYHRAYRALYDYVVGDLSAVYLDSLKDRLYSEAPNSPLRRSAQTVLMNILEVLVRIMTPIISFTTEEVWQHYPESIRNREGRPESVQLAGWPTRDDFVPALPADTAAIADSFAYVLQAREVVTKALEDARSNGLVNKSQEATVQLQVPAAAFAALQSYEAGMLEELFIVSGVELSQCEGEDMAATIGVSEKEKCPRCWNYRDLGGNAAHPHVCERCGNVLDEIGFTEE</sequence>
<dbReference type="GO" id="GO:0000049">
    <property type="term" value="F:tRNA binding"/>
    <property type="evidence" value="ECO:0007669"/>
    <property type="project" value="InterPro"/>
</dbReference>
<dbReference type="SUPFAM" id="SSF50677">
    <property type="entry name" value="ValRS/IleRS/LeuRS editing domain"/>
    <property type="match status" value="1"/>
</dbReference>
<dbReference type="EC" id="6.1.1.5" evidence="10"/>
<dbReference type="GO" id="GO:0002161">
    <property type="term" value="F:aminoacyl-tRNA deacylase activity"/>
    <property type="evidence" value="ECO:0007669"/>
    <property type="project" value="InterPro"/>
</dbReference>
<comment type="function">
    <text evidence="8 10">Catalyzes the attachment of isoleucine to tRNA(Ile). As IleRS can inadvertently accommodate and process structurally similar amino acids such as valine, to avoid such errors it has two additional distinct tRNA(Ile)-dependent editing activities. One activity is designated as 'pretransfer' editing and involves the hydrolysis of activated Val-AMP. The other activity is designated 'posttransfer' editing and involves deacylation of mischarged Val-tRNA(Ile).</text>
</comment>
<accession>A0A172RYI9</accession>
<keyword evidence="10" id="KW-0479">Metal-binding</keyword>
<comment type="catalytic activity">
    <reaction evidence="9 10">
        <text>tRNA(Ile) + L-isoleucine + ATP = L-isoleucyl-tRNA(Ile) + AMP + diphosphate</text>
        <dbReference type="Rhea" id="RHEA:11060"/>
        <dbReference type="Rhea" id="RHEA-COMP:9666"/>
        <dbReference type="Rhea" id="RHEA-COMP:9695"/>
        <dbReference type="ChEBI" id="CHEBI:30616"/>
        <dbReference type="ChEBI" id="CHEBI:33019"/>
        <dbReference type="ChEBI" id="CHEBI:58045"/>
        <dbReference type="ChEBI" id="CHEBI:78442"/>
        <dbReference type="ChEBI" id="CHEBI:78528"/>
        <dbReference type="ChEBI" id="CHEBI:456215"/>
        <dbReference type="EC" id="6.1.1.5"/>
    </reaction>
</comment>
<dbReference type="GO" id="GO:0008270">
    <property type="term" value="F:zinc ion binding"/>
    <property type="evidence" value="ECO:0007669"/>
    <property type="project" value="UniProtKB-UniRule"/>
</dbReference>
<evidence type="ECO:0000256" key="7">
    <source>
        <dbReference type="ARBA" id="ARBA00023146"/>
    </source>
</evidence>
<evidence type="ECO:0000259" key="12">
    <source>
        <dbReference type="Pfam" id="PF06827"/>
    </source>
</evidence>
<name>A0A172RYI9_9ACTN</name>
<evidence type="ECO:0000313" key="15">
    <source>
        <dbReference type="Proteomes" id="UP000182975"/>
    </source>
</evidence>
<keyword evidence="7 10" id="KW-0030">Aminoacyl-tRNA synthetase</keyword>
<dbReference type="InterPro" id="IPR050081">
    <property type="entry name" value="Ile-tRNA_ligase"/>
</dbReference>
<keyword evidence="5 10" id="KW-0067">ATP-binding</keyword>
<dbReference type="Gene3D" id="3.40.50.620">
    <property type="entry name" value="HUPs"/>
    <property type="match status" value="2"/>
</dbReference>
<evidence type="ECO:0000256" key="6">
    <source>
        <dbReference type="ARBA" id="ARBA00022917"/>
    </source>
</evidence>
<dbReference type="AlphaFoldDB" id="A0A172RYI9"/>
<dbReference type="NCBIfam" id="TIGR00392">
    <property type="entry name" value="ileS"/>
    <property type="match status" value="1"/>
</dbReference>
<dbReference type="CDD" id="cd07960">
    <property type="entry name" value="Anticodon_Ia_Ile_BEm"/>
    <property type="match status" value="1"/>
</dbReference>